<dbReference type="Gene3D" id="3.10.50.30">
    <property type="entry name" value="Transcription elongation factor, GreA/GreB, C-terminal domain"/>
    <property type="match status" value="1"/>
</dbReference>
<dbReference type="GO" id="GO:0032784">
    <property type="term" value="P:regulation of DNA-templated transcription elongation"/>
    <property type="evidence" value="ECO:0007669"/>
    <property type="project" value="InterPro"/>
</dbReference>
<dbReference type="EMBL" id="LZKQ01000231">
    <property type="protein sequence ID" value="OBI79090.1"/>
    <property type="molecule type" value="Genomic_DNA"/>
</dbReference>
<dbReference type="eggNOG" id="COG0782">
    <property type="taxonomic scope" value="Bacteria"/>
</dbReference>
<dbReference type="GO" id="GO:0070063">
    <property type="term" value="F:RNA polymerase binding"/>
    <property type="evidence" value="ECO:0007669"/>
    <property type="project" value="InterPro"/>
</dbReference>
<dbReference type="PIRSF" id="PIRSF006092">
    <property type="entry name" value="GreA_GreB"/>
    <property type="match status" value="1"/>
</dbReference>
<reference evidence="2 3" key="1">
    <citation type="submission" date="2016-06" db="EMBL/GenBank/DDBJ databases">
        <authorList>
            <person name="Kjaerup R.B."/>
            <person name="Dalgaard T.S."/>
            <person name="Juul-Madsen H.R."/>
        </authorList>
    </citation>
    <scope>NUCLEOTIDE SEQUENCE [LARGE SCALE GENOMIC DNA]</scope>
    <source>
        <strain evidence="2 3">1081914.2</strain>
    </source>
</reference>
<gene>
    <name evidence="2" type="ORF">A9X01_26635</name>
</gene>
<protein>
    <submittedName>
        <fullName evidence="2">Transcription elongation factor GreAB</fullName>
    </submittedName>
</protein>
<sequence length="153" mass="16986">MQRNVQRVWISKQAHDRLQRELATLRRWCLAAIDGADEDRADDIHRWQARIQEIHDLLVDVTVGQDPPDDGIAEPGMVLTIRYDDTGEVETFLLGLRGTEPGDLEVYSVQSPLGAALEGARPGERRTYAMPNGAQLTVTLLRAVPYGMHTGAA</sequence>
<evidence type="ECO:0000313" key="3">
    <source>
        <dbReference type="Proteomes" id="UP000093795"/>
    </source>
</evidence>
<organism evidence="2 3">
    <name type="scientific">Mycobacterium asiaticum</name>
    <dbReference type="NCBI Taxonomy" id="1790"/>
    <lineage>
        <taxon>Bacteria</taxon>
        <taxon>Bacillati</taxon>
        <taxon>Actinomycetota</taxon>
        <taxon>Actinomycetes</taxon>
        <taxon>Mycobacteriales</taxon>
        <taxon>Mycobacteriaceae</taxon>
        <taxon>Mycobacterium</taxon>
    </lineage>
</organism>
<feature type="domain" description="Transcription elongation factor GreA/GreB C-terminal" evidence="1">
    <location>
        <begin position="72"/>
        <end position="140"/>
    </location>
</feature>
<dbReference type="GO" id="GO:0003677">
    <property type="term" value="F:DNA binding"/>
    <property type="evidence" value="ECO:0007669"/>
    <property type="project" value="InterPro"/>
</dbReference>
<evidence type="ECO:0000259" key="1">
    <source>
        <dbReference type="Pfam" id="PF01272"/>
    </source>
</evidence>
<dbReference type="InterPro" id="IPR023459">
    <property type="entry name" value="Tscrpt_elong_fac_GreA/B_fam"/>
</dbReference>
<keyword evidence="2" id="KW-0648">Protein biosynthesis</keyword>
<accession>A0A1A3BVY5</accession>
<dbReference type="GO" id="GO:0003746">
    <property type="term" value="F:translation elongation factor activity"/>
    <property type="evidence" value="ECO:0007669"/>
    <property type="project" value="UniProtKB-KW"/>
</dbReference>
<proteinExistence type="predicted"/>
<comment type="caution">
    <text evidence="2">The sequence shown here is derived from an EMBL/GenBank/DDBJ whole genome shotgun (WGS) entry which is preliminary data.</text>
</comment>
<dbReference type="Proteomes" id="UP000093795">
    <property type="component" value="Unassembled WGS sequence"/>
</dbReference>
<dbReference type="SUPFAM" id="SSF54534">
    <property type="entry name" value="FKBP-like"/>
    <property type="match status" value="1"/>
</dbReference>
<dbReference type="InterPro" id="IPR036953">
    <property type="entry name" value="GreA/GreB_C_sf"/>
</dbReference>
<name>A0A1A3BVY5_MYCAS</name>
<evidence type="ECO:0000313" key="2">
    <source>
        <dbReference type="EMBL" id="OBI79090.1"/>
    </source>
</evidence>
<dbReference type="InterPro" id="IPR001437">
    <property type="entry name" value="Tscrpt_elong_fac_GreA/B_C"/>
</dbReference>
<dbReference type="STRING" id="1790.A5645_18230"/>
<keyword evidence="2" id="KW-0251">Elongation factor</keyword>
<dbReference type="AlphaFoldDB" id="A0A1A3BVY5"/>
<dbReference type="OrthoDB" id="5118809at2"/>
<dbReference type="Pfam" id="PF01272">
    <property type="entry name" value="GreA_GreB"/>
    <property type="match status" value="1"/>
</dbReference>
<dbReference type="RefSeq" id="WP_065122441.1">
    <property type="nucleotide sequence ID" value="NZ_LZKQ01000231.1"/>
</dbReference>